<dbReference type="PROSITE" id="PS00152">
    <property type="entry name" value="ATPASE_ALPHA_BETA"/>
    <property type="match status" value="1"/>
</dbReference>
<dbReference type="InterPro" id="IPR036121">
    <property type="entry name" value="ATPase_F1/V1/A1_a/bsu_N_sf"/>
</dbReference>
<dbReference type="SUPFAM" id="SSF52540">
    <property type="entry name" value="P-loop containing nucleoside triphosphate hydrolases"/>
    <property type="match status" value="1"/>
</dbReference>
<comment type="subcellular location">
    <subcellularLocation>
        <location evidence="1">Membrane</location>
    </subcellularLocation>
</comment>
<dbReference type="GO" id="GO:0046933">
    <property type="term" value="F:proton-transporting ATP synthase activity, rotational mechanism"/>
    <property type="evidence" value="ECO:0007669"/>
    <property type="project" value="TreeGrafter"/>
</dbReference>
<keyword evidence="9" id="KW-0139">CF(1)</keyword>
<evidence type="ECO:0000313" key="14">
    <source>
        <dbReference type="Proteomes" id="UP000231383"/>
    </source>
</evidence>
<evidence type="ECO:0000256" key="3">
    <source>
        <dbReference type="ARBA" id="ARBA00022448"/>
    </source>
</evidence>
<dbReference type="Pfam" id="PF00006">
    <property type="entry name" value="ATP-synt_ab"/>
    <property type="match status" value="1"/>
</dbReference>
<evidence type="ECO:0000256" key="1">
    <source>
        <dbReference type="ARBA" id="ARBA00004370"/>
    </source>
</evidence>
<evidence type="ECO:0000256" key="8">
    <source>
        <dbReference type="ARBA" id="ARBA00023136"/>
    </source>
</evidence>
<keyword evidence="5" id="KW-0067">ATP-binding</keyword>
<evidence type="ECO:0000256" key="10">
    <source>
        <dbReference type="ARBA" id="ARBA00023310"/>
    </source>
</evidence>
<keyword evidence="8" id="KW-0472">Membrane</keyword>
<dbReference type="InterPro" id="IPR020003">
    <property type="entry name" value="ATPase_a/bsu_AS"/>
</dbReference>
<evidence type="ECO:0000256" key="9">
    <source>
        <dbReference type="ARBA" id="ARBA00023196"/>
    </source>
</evidence>
<dbReference type="InterPro" id="IPR027417">
    <property type="entry name" value="P-loop_NTPase"/>
</dbReference>
<dbReference type="InterPro" id="IPR024034">
    <property type="entry name" value="ATPase_F1/V1_b/a_C"/>
</dbReference>
<keyword evidence="10" id="KW-0066">ATP synthesis</keyword>
<comment type="similarity">
    <text evidence="2">Belongs to the ATPase alpha/beta chains family.</text>
</comment>
<dbReference type="InterPro" id="IPR055190">
    <property type="entry name" value="ATP-synt_VA_C"/>
</dbReference>
<evidence type="ECO:0000256" key="7">
    <source>
        <dbReference type="ARBA" id="ARBA00023065"/>
    </source>
</evidence>
<dbReference type="InterPro" id="IPR050053">
    <property type="entry name" value="ATPase_alpha/beta_chains"/>
</dbReference>
<dbReference type="Pfam" id="PF22919">
    <property type="entry name" value="ATP-synt_VA_C"/>
    <property type="match status" value="1"/>
</dbReference>
<comment type="caution">
    <text evidence="13">The sequence shown here is derived from an EMBL/GenBank/DDBJ whole genome shotgun (WGS) entry which is preliminary data.</text>
</comment>
<reference evidence="14" key="1">
    <citation type="submission" date="2017-09" db="EMBL/GenBank/DDBJ databases">
        <title>Depth-based differentiation of microbial function through sediment-hosted aquifers and enrichment of novel symbionts in the deep terrestrial subsurface.</title>
        <authorList>
            <person name="Probst A.J."/>
            <person name="Ladd B."/>
            <person name="Jarett J.K."/>
            <person name="Geller-Mcgrath D.E."/>
            <person name="Sieber C.M.K."/>
            <person name="Emerson J.B."/>
            <person name="Anantharaman K."/>
            <person name="Thomas B.C."/>
            <person name="Malmstrom R."/>
            <person name="Stieglmeier M."/>
            <person name="Klingl A."/>
            <person name="Woyke T."/>
            <person name="Ryan C.M."/>
            <person name="Banfield J.F."/>
        </authorList>
    </citation>
    <scope>NUCLEOTIDE SEQUENCE [LARGE SCALE GENOMIC DNA]</scope>
</reference>
<feature type="domain" description="ATPase F1/V1/A1 complex alpha/beta subunit nucleotide-binding" evidence="11">
    <location>
        <begin position="129"/>
        <end position="344"/>
    </location>
</feature>
<dbReference type="SUPFAM" id="SSF50615">
    <property type="entry name" value="N-terminal domain of alpha and beta subunits of F1 ATP synthase"/>
    <property type="match status" value="1"/>
</dbReference>
<dbReference type="GO" id="GO:0005524">
    <property type="term" value="F:ATP binding"/>
    <property type="evidence" value="ECO:0007669"/>
    <property type="project" value="UniProtKB-KW"/>
</dbReference>
<dbReference type="PANTHER" id="PTHR15184">
    <property type="entry name" value="ATP SYNTHASE"/>
    <property type="match status" value="1"/>
</dbReference>
<evidence type="ECO:0000256" key="2">
    <source>
        <dbReference type="ARBA" id="ARBA00008936"/>
    </source>
</evidence>
<dbReference type="Proteomes" id="UP000231383">
    <property type="component" value="Unassembled WGS sequence"/>
</dbReference>
<evidence type="ECO:0000313" key="13">
    <source>
        <dbReference type="EMBL" id="PJC30223.1"/>
    </source>
</evidence>
<dbReference type="EMBL" id="PFSC01000178">
    <property type="protein sequence ID" value="PJC30223.1"/>
    <property type="molecule type" value="Genomic_DNA"/>
</dbReference>
<name>A0A2M8EWI2_9BACT</name>
<gene>
    <name evidence="13" type="ORF">CO051_06845</name>
</gene>
<keyword evidence="4" id="KW-0547">Nucleotide-binding</keyword>
<keyword evidence="3" id="KW-0813">Transport</keyword>
<dbReference type="PANTHER" id="PTHR15184:SF71">
    <property type="entry name" value="ATP SYNTHASE SUBUNIT BETA, MITOCHONDRIAL"/>
    <property type="match status" value="1"/>
</dbReference>
<keyword evidence="7" id="KW-0406">Ion transport</keyword>
<sequence>MKKKGSILSIKGQIVEVAFYDNPPRRYDLYVMEDDPKAVLEVYTSASAQSVYCLSLTQTHHFYKGADVINTEKTLTIPVGTHVLGRAMNVFGEPIDGKENFNFDESYSIFANNKNPENIVVSKETLETGVKIVDFFTPLLKGGKIGLFGGAGVGKTVLLTEIIHNISLKQKDSHVSVFSGIGERSREGQELYEALDETGVLSSVVLIYGEMSKNPAVRYRTGFAGVALAEHFRDVQKKNVLFFVDNMYRFAQAGYELGTLMSQIPSEGGYQPTLASDMAHIHERLYSTKESEVTTFETIYVPADDITDPGVQAVLPYLDARVVLSRWIYQEGRFPAINTLHSNSSALNPDIIGQEHYDTYLQTQALLKESVNLEKIASLIGESELSQENRIMFKRSQIIKNYMTQKFITASGEKLQKSTYVPLSSTIHDVKAILKGDYDIYLPQEFLYIQSLSDIKLP</sequence>
<dbReference type="Gene3D" id="2.40.10.170">
    <property type="match status" value="1"/>
</dbReference>
<dbReference type="SUPFAM" id="SSF47917">
    <property type="entry name" value="C-terminal domain of alpha and beta subunits of F1 ATP synthase"/>
    <property type="match status" value="1"/>
</dbReference>
<keyword evidence="6" id="KW-1278">Translocase</keyword>
<evidence type="ECO:0000256" key="5">
    <source>
        <dbReference type="ARBA" id="ARBA00022840"/>
    </source>
</evidence>
<evidence type="ECO:0000259" key="11">
    <source>
        <dbReference type="Pfam" id="PF00006"/>
    </source>
</evidence>
<proteinExistence type="inferred from homology"/>
<accession>A0A2M8EWI2</accession>
<evidence type="ECO:0000256" key="4">
    <source>
        <dbReference type="ARBA" id="ARBA00022741"/>
    </source>
</evidence>
<evidence type="ECO:0000259" key="12">
    <source>
        <dbReference type="Pfam" id="PF22919"/>
    </source>
</evidence>
<feature type="domain" description="ATP synthase A/B type C-terminal" evidence="12">
    <location>
        <begin position="351"/>
        <end position="432"/>
    </location>
</feature>
<dbReference type="Gene3D" id="3.40.50.300">
    <property type="entry name" value="P-loop containing nucleotide triphosphate hydrolases"/>
    <property type="match status" value="1"/>
</dbReference>
<evidence type="ECO:0000256" key="6">
    <source>
        <dbReference type="ARBA" id="ARBA00022967"/>
    </source>
</evidence>
<dbReference type="InterPro" id="IPR000194">
    <property type="entry name" value="ATPase_F1/V1/A1_a/bsu_nucl-bd"/>
</dbReference>
<organism evidence="13 14">
    <name type="scientific">Candidatus Roizmanbacteria bacterium CG_4_9_14_0_2_um_filter_39_13</name>
    <dbReference type="NCBI Taxonomy" id="1974839"/>
    <lineage>
        <taxon>Bacteria</taxon>
        <taxon>Candidatus Roizmaniibacteriota</taxon>
    </lineage>
</organism>
<dbReference type="GO" id="GO:0045259">
    <property type="term" value="C:proton-transporting ATP synthase complex"/>
    <property type="evidence" value="ECO:0007669"/>
    <property type="project" value="UniProtKB-KW"/>
</dbReference>
<dbReference type="AlphaFoldDB" id="A0A2M8EWI2"/>
<protein>
    <submittedName>
        <fullName evidence="13">F0F1 ATP synthase subunit beta</fullName>
    </submittedName>
</protein>
<dbReference type="Gene3D" id="1.10.1140.10">
    <property type="entry name" value="Bovine Mitochondrial F1-atpase, Atp Synthase Beta Chain, Chain D, domain 3"/>
    <property type="match status" value="1"/>
</dbReference>